<keyword evidence="2" id="KW-1185">Reference proteome</keyword>
<proteinExistence type="predicted"/>
<evidence type="ECO:0000313" key="2">
    <source>
        <dbReference type="Proteomes" id="UP000583929"/>
    </source>
</evidence>
<name>A0A7J6EZV7_CANSA</name>
<sequence>MEAAAIFKDFSGTDCSSPDSSPLNSISNPNSYYLSLDRFNSPDYMEMVGRRTGHSVVEYTSLKDLIQTSSYPAAVMSPTPSTIWNEIPIKNPLVKHAAMAYLQPMKIKPEIGSQGLNGKLKEKCGGAWGWGCLEGVCDVVLEALKDVLGFPIGEVEDDEREIMSKFTENRGAFLEI</sequence>
<dbReference type="EMBL" id="JAATIQ010000290">
    <property type="protein sequence ID" value="KAF4363888.1"/>
    <property type="molecule type" value="Genomic_DNA"/>
</dbReference>
<dbReference type="AlphaFoldDB" id="A0A7J6EZV7"/>
<comment type="caution">
    <text evidence="1">The sequence shown here is derived from an EMBL/GenBank/DDBJ whole genome shotgun (WGS) entry which is preliminary data.</text>
</comment>
<organism evidence="1 2">
    <name type="scientific">Cannabis sativa</name>
    <name type="common">Hemp</name>
    <name type="synonym">Marijuana</name>
    <dbReference type="NCBI Taxonomy" id="3483"/>
    <lineage>
        <taxon>Eukaryota</taxon>
        <taxon>Viridiplantae</taxon>
        <taxon>Streptophyta</taxon>
        <taxon>Embryophyta</taxon>
        <taxon>Tracheophyta</taxon>
        <taxon>Spermatophyta</taxon>
        <taxon>Magnoliopsida</taxon>
        <taxon>eudicotyledons</taxon>
        <taxon>Gunneridae</taxon>
        <taxon>Pentapetalae</taxon>
        <taxon>rosids</taxon>
        <taxon>fabids</taxon>
        <taxon>Rosales</taxon>
        <taxon>Cannabaceae</taxon>
        <taxon>Cannabis</taxon>
    </lineage>
</organism>
<dbReference type="Proteomes" id="UP000583929">
    <property type="component" value="Unassembled WGS sequence"/>
</dbReference>
<reference evidence="1 2" key="1">
    <citation type="journal article" date="2020" name="bioRxiv">
        <title>Sequence and annotation of 42 cannabis genomes reveals extensive copy number variation in cannabinoid synthesis and pathogen resistance genes.</title>
        <authorList>
            <person name="Mckernan K.J."/>
            <person name="Helbert Y."/>
            <person name="Kane L.T."/>
            <person name="Ebling H."/>
            <person name="Zhang L."/>
            <person name="Liu B."/>
            <person name="Eaton Z."/>
            <person name="Mclaughlin S."/>
            <person name="Kingan S."/>
            <person name="Baybayan P."/>
            <person name="Concepcion G."/>
            <person name="Jordan M."/>
            <person name="Riva A."/>
            <person name="Barbazuk W."/>
            <person name="Harkins T."/>
        </authorList>
    </citation>
    <scope>NUCLEOTIDE SEQUENCE [LARGE SCALE GENOMIC DNA]</scope>
    <source>
        <strain evidence="2">cv. Jamaican Lion 4</strain>
        <tissue evidence="1">Leaf</tissue>
    </source>
</reference>
<evidence type="ECO:0000313" key="1">
    <source>
        <dbReference type="EMBL" id="KAF4363888.1"/>
    </source>
</evidence>
<gene>
    <name evidence="1" type="ORF">G4B88_004188</name>
</gene>
<dbReference type="PANTHER" id="PTHR34569:SF12">
    <property type="entry name" value="TRANSMEMBRANE PROTEIN"/>
    <property type="match status" value="1"/>
</dbReference>
<dbReference type="PANTHER" id="PTHR34569">
    <property type="entry name" value="EXPRESSED PROTEIN"/>
    <property type="match status" value="1"/>
</dbReference>
<protein>
    <submittedName>
        <fullName evidence="1">Uncharacterized protein</fullName>
    </submittedName>
</protein>
<accession>A0A7J6EZV7</accession>